<gene>
    <name evidence="2" type="ORF">NE857_10110</name>
</gene>
<dbReference type="RefSeq" id="WP_254420759.1">
    <property type="nucleotide sequence ID" value="NZ_BAAAJB010000021.1"/>
</dbReference>
<evidence type="ECO:0000313" key="3">
    <source>
        <dbReference type="Proteomes" id="UP001055940"/>
    </source>
</evidence>
<organism evidence="2 3">
    <name type="scientific">Nocardiopsis exhalans</name>
    <dbReference type="NCBI Taxonomy" id="163604"/>
    <lineage>
        <taxon>Bacteria</taxon>
        <taxon>Bacillati</taxon>
        <taxon>Actinomycetota</taxon>
        <taxon>Actinomycetes</taxon>
        <taxon>Streptosporangiales</taxon>
        <taxon>Nocardiopsidaceae</taxon>
        <taxon>Nocardiopsis</taxon>
    </lineage>
</organism>
<reference evidence="2" key="1">
    <citation type="submission" date="2022-06" db="EMBL/GenBank/DDBJ databases">
        <authorList>
            <person name="Ping M."/>
        </authorList>
    </citation>
    <scope>NUCLEOTIDE SEQUENCE</scope>
    <source>
        <strain evidence="2">JCM11759T</strain>
    </source>
</reference>
<sequence>MTNPPGGHAEAALSRETPHPEGRGILGRVQRAVDAVLGSSLQEQGLLLDGARNRVVLADAEWALAQSILHQARSRYTLDTTPAVGERSERAAERARAAVEAKAARPHLDASLSALLKARELALEVAALAPGPGSDGR</sequence>
<keyword evidence="3" id="KW-1185">Reference proteome</keyword>
<evidence type="ECO:0000256" key="1">
    <source>
        <dbReference type="SAM" id="MobiDB-lite"/>
    </source>
</evidence>
<dbReference type="EMBL" id="CP099837">
    <property type="protein sequence ID" value="USY21923.1"/>
    <property type="molecule type" value="Genomic_DNA"/>
</dbReference>
<proteinExistence type="predicted"/>
<evidence type="ECO:0000313" key="2">
    <source>
        <dbReference type="EMBL" id="USY21923.1"/>
    </source>
</evidence>
<feature type="region of interest" description="Disordered" evidence="1">
    <location>
        <begin position="1"/>
        <end position="23"/>
    </location>
</feature>
<accession>A0ABY5DFF5</accession>
<name>A0ABY5DFF5_9ACTN</name>
<protein>
    <submittedName>
        <fullName evidence="2">Uncharacterized protein</fullName>
    </submittedName>
</protein>
<dbReference type="Proteomes" id="UP001055940">
    <property type="component" value="Chromosome"/>
</dbReference>